<evidence type="ECO:0000256" key="1">
    <source>
        <dbReference type="SAM" id="MobiDB-lite"/>
    </source>
</evidence>
<evidence type="ECO:0000313" key="5">
    <source>
        <dbReference type="Proteomes" id="UP000302139"/>
    </source>
</evidence>
<feature type="compositionally biased region" description="Low complexity" evidence="1">
    <location>
        <begin position="68"/>
        <end position="77"/>
    </location>
</feature>
<reference evidence="3 4" key="1">
    <citation type="submission" date="2019-04" db="EMBL/GenBank/DDBJ databases">
        <title>Draft genome sequences of Streptomyces avermitilis ATCC 31267.</title>
        <authorList>
            <person name="Komaki H."/>
            <person name="Tamura T."/>
            <person name="Hosoyama A."/>
        </authorList>
    </citation>
    <scope>NUCLEOTIDE SEQUENCE [LARGE SCALE GENOMIC DNA]</scope>
    <source>
        <strain evidence="3 4">ATCC 31267</strain>
    </source>
</reference>
<evidence type="ECO:0000313" key="4">
    <source>
        <dbReference type="Proteomes" id="UP000299211"/>
    </source>
</evidence>
<comment type="caution">
    <text evidence="2">The sequence shown here is derived from an EMBL/GenBank/DDBJ whole genome shotgun (WGS) entry which is preliminary data.</text>
</comment>
<evidence type="ECO:0000313" key="2">
    <source>
        <dbReference type="EMBL" id="GDY65671.1"/>
    </source>
</evidence>
<dbReference type="AlphaFoldDB" id="A0A4D4LVP3"/>
<evidence type="ECO:0000313" key="3">
    <source>
        <dbReference type="EMBL" id="GDY74111.1"/>
    </source>
</evidence>
<organism evidence="2 5">
    <name type="scientific">Streptomyces avermitilis</name>
    <dbReference type="NCBI Taxonomy" id="33903"/>
    <lineage>
        <taxon>Bacteria</taxon>
        <taxon>Bacillati</taxon>
        <taxon>Actinomycetota</taxon>
        <taxon>Actinomycetes</taxon>
        <taxon>Kitasatosporales</taxon>
        <taxon>Streptomycetaceae</taxon>
        <taxon>Streptomyces</taxon>
    </lineage>
</organism>
<protein>
    <submittedName>
        <fullName evidence="2">Uncharacterized protein</fullName>
    </submittedName>
</protein>
<dbReference type="Proteomes" id="UP000302139">
    <property type="component" value="Unassembled WGS sequence"/>
</dbReference>
<gene>
    <name evidence="2" type="ORF">SAV14893_050640</name>
    <name evidence="3" type="ORF">SAV31267_035960</name>
</gene>
<sequence>MATFKLTFPYKGRWPGDVVEVRDDEVRDLVQSGIGHLEGAEPVLRLGRLPEVVQPPKPRTRPLRPRRSPSSAGARPRPTSRTRRPR</sequence>
<feature type="compositionally biased region" description="Basic residues" evidence="1">
    <location>
        <begin position="58"/>
        <end position="67"/>
    </location>
</feature>
<proteinExistence type="predicted"/>
<dbReference type="Proteomes" id="UP000299211">
    <property type="component" value="Unassembled WGS sequence"/>
</dbReference>
<feature type="region of interest" description="Disordered" evidence="1">
    <location>
        <begin position="48"/>
        <end position="86"/>
    </location>
</feature>
<accession>A0A4D4LVP3</accession>
<dbReference type="STRING" id="33903.AQJ43_23755"/>
<dbReference type="EMBL" id="BJHX01000001">
    <property type="protein sequence ID" value="GDY65671.1"/>
    <property type="molecule type" value="Genomic_DNA"/>
</dbReference>
<reference evidence="2 5" key="2">
    <citation type="submission" date="2019-04" db="EMBL/GenBank/DDBJ databases">
        <title>Draft genome sequences of Streptomyces avermitilis NBRC 14893.</title>
        <authorList>
            <person name="Komaki H."/>
            <person name="Tamura T."/>
            <person name="Hosoyama A."/>
        </authorList>
    </citation>
    <scope>NUCLEOTIDE SEQUENCE [LARGE SCALE GENOMIC DNA]</scope>
    <source>
        <strain evidence="2 5">NBRC 14893</strain>
    </source>
</reference>
<dbReference type="EMBL" id="BJHY01000001">
    <property type="protein sequence ID" value="GDY74111.1"/>
    <property type="molecule type" value="Genomic_DNA"/>
</dbReference>
<name>A0A4D4LVP3_STRAX</name>